<accession>A0AC35FN70</accession>
<organism evidence="1 2">
    <name type="scientific">Panagrolaimus sp. PS1159</name>
    <dbReference type="NCBI Taxonomy" id="55785"/>
    <lineage>
        <taxon>Eukaryota</taxon>
        <taxon>Metazoa</taxon>
        <taxon>Ecdysozoa</taxon>
        <taxon>Nematoda</taxon>
        <taxon>Chromadorea</taxon>
        <taxon>Rhabditida</taxon>
        <taxon>Tylenchina</taxon>
        <taxon>Panagrolaimomorpha</taxon>
        <taxon>Panagrolaimoidea</taxon>
        <taxon>Panagrolaimidae</taxon>
        <taxon>Panagrolaimus</taxon>
    </lineage>
</organism>
<evidence type="ECO:0000313" key="1">
    <source>
        <dbReference type="Proteomes" id="UP000887580"/>
    </source>
</evidence>
<dbReference type="Proteomes" id="UP000887580">
    <property type="component" value="Unplaced"/>
</dbReference>
<dbReference type="WBParaSite" id="PS1159_v2.g1872.t1">
    <property type="protein sequence ID" value="PS1159_v2.g1872.t1"/>
    <property type="gene ID" value="PS1159_v2.g1872"/>
</dbReference>
<protein>
    <submittedName>
        <fullName evidence="2">Uncharacterized protein</fullName>
    </submittedName>
</protein>
<evidence type="ECO:0000313" key="2">
    <source>
        <dbReference type="WBParaSite" id="PS1159_v2.g1872.t1"/>
    </source>
</evidence>
<sequence>HDTRVAGYNSNLAKVHATISQFDQMRRNDPSWFDSSHVRVPKTISPRKIPTPQLLVDDLPVVVAIPETKEILSQPLLSGDEESVHNDTDDSGVFDKTESVHNDTDDSGIFDKTGVYPSTSVTVEISENSENEENMKEILPKISEPEVIIEEVKEEKESPNHLTNPLSRLIHHHQDPPYNKLKEFELDSSADSGLVSDADLRMISAS</sequence>
<reference evidence="2" key="1">
    <citation type="submission" date="2022-11" db="UniProtKB">
        <authorList>
            <consortium name="WormBaseParasite"/>
        </authorList>
    </citation>
    <scope>IDENTIFICATION</scope>
</reference>
<proteinExistence type="predicted"/>
<name>A0AC35FN70_9BILA</name>